<dbReference type="InterPro" id="IPR007053">
    <property type="entry name" value="LRAT_dom"/>
</dbReference>
<name>A0AA39SM31_ACESA</name>
<protein>
    <recommendedName>
        <fullName evidence="5">LRAT domain-containing protein</fullName>
    </recommendedName>
</protein>
<dbReference type="SUPFAM" id="SSF48484">
    <property type="entry name" value="Lipoxigenase"/>
    <property type="match status" value="1"/>
</dbReference>
<dbReference type="Pfam" id="PF00305">
    <property type="entry name" value="Lipoxygenase"/>
    <property type="match status" value="1"/>
</dbReference>
<reference evidence="3" key="2">
    <citation type="submission" date="2023-06" db="EMBL/GenBank/DDBJ databases">
        <authorList>
            <person name="Swenson N.G."/>
            <person name="Wegrzyn J.L."/>
            <person name="Mcevoy S.L."/>
        </authorList>
    </citation>
    <scope>NUCLEOTIDE SEQUENCE</scope>
    <source>
        <strain evidence="3">NS2018</strain>
        <tissue evidence="3">Leaf</tissue>
    </source>
</reference>
<feature type="domain" description="Lipoxygenase" evidence="1">
    <location>
        <begin position="1"/>
        <end position="71"/>
    </location>
</feature>
<organism evidence="3 4">
    <name type="scientific">Acer saccharum</name>
    <name type="common">Sugar maple</name>
    <dbReference type="NCBI Taxonomy" id="4024"/>
    <lineage>
        <taxon>Eukaryota</taxon>
        <taxon>Viridiplantae</taxon>
        <taxon>Streptophyta</taxon>
        <taxon>Embryophyta</taxon>
        <taxon>Tracheophyta</taxon>
        <taxon>Spermatophyta</taxon>
        <taxon>Magnoliopsida</taxon>
        <taxon>eudicotyledons</taxon>
        <taxon>Gunneridae</taxon>
        <taxon>Pentapetalae</taxon>
        <taxon>rosids</taxon>
        <taxon>malvids</taxon>
        <taxon>Sapindales</taxon>
        <taxon>Sapindaceae</taxon>
        <taxon>Hippocastanoideae</taxon>
        <taxon>Acereae</taxon>
        <taxon>Acer</taxon>
    </lineage>
</organism>
<comment type="caution">
    <text evidence="3">The sequence shown here is derived from an EMBL/GenBank/DDBJ whole genome shotgun (WGS) entry which is preliminary data.</text>
</comment>
<dbReference type="EMBL" id="JAUESC010000003">
    <property type="protein sequence ID" value="KAK0600856.1"/>
    <property type="molecule type" value="Genomic_DNA"/>
</dbReference>
<dbReference type="Gene3D" id="3.90.1720.10">
    <property type="entry name" value="endopeptidase domain like (from Nostoc punctiforme)"/>
    <property type="match status" value="1"/>
</dbReference>
<dbReference type="PRINTS" id="PR00468">
    <property type="entry name" value="PLTLPOXGNASE"/>
</dbReference>
<evidence type="ECO:0000313" key="3">
    <source>
        <dbReference type="EMBL" id="KAK0600856.1"/>
    </source>
</evidence>
<proteinExistence type="predicted"/>
<reference evidence="3" key="1">
    <citation type="journal article" date="2022" name="Plant J.">
        <title>Strategies of tolerance reflected in two North American maple genomes.</title>
        <authorList>
            <person name="McEvoy S.L."/>
            <person name="Sezen U.U."/>
            <person name="Trouern-Trend A."/>
            <person name="McMahon S.M."/>
            <person name="Schaberg P.G."/>
            <person name="Yang J."/>
            <person name="Wegrzyn J.L."/>
            <person name="Swenson N.G."/>
        </authorList>
    </citation>
    <scope>NUCLEOTIDE SEQUENCE</scope>
    <source>
        <strain evidence="3">NS2018</strain>
    </source>
</reference>
<dbReference type="GO" id="GO:0016702">
    <property type="term" value="F:oxidoreductase activity, acting on single donors with incorporation of molecular oxygen, incorporation of two atoms of oxygen"/>
    <property type="evidence" value="ECO:0007669"/>
    <property type="project" value="InterPro"/>
</dbReference>
<evidence type="ECO:0008006" key="5">
    <source>
        <dbReference type="Google" id="ProtNLM"/>
    </source>
</evidence>
<dbReference type="PANTHER" id="PTHR46137:SF3">
    <property type="entry name" value="OS05G0310600 PROTEIN"/>
    <property type="match status" value="1"/>
</dbReference>
<dbReference type="PROSITE" id="PS51393">
    <property type="entry name" value="LIPOXYGENASE_3"/>
    <property type="match status" value="1"/>
</dbReference>
<sequence>MPLRRYREQELLILRGDGEGAGLQEWDRVYDYAYYNNLGNLDKDPKYKREILGRSAEYPYPRRARTDLPPTESEDKSAWRSDEVLNAPVIIRRLEVSNSTEKQESEDIMGLLSNKIDRQELKPGDHIYCWQQVFIYAHHGIYVGNGKVIHFTQGPAGQENGRVIISSSLPDPKISDVPCPQCVHGGTCTLATSDPPEDILHRAYFLLEKGFGEYDVLKKNCEDFAIYCKTVLLVIIRISSRGGQSGQAAALEATSGWIFSSVALLTNKFRGLAAVGSGLYYCYSRMTSDIGVRRDAAKVAFEAVEMVVGPPPPSPPISAPSAPFLE</sequence>
<evidence type="ECO:0000259" key="2">
    <source>
        <dbReference type="PROSITE" id="PS51934"/>
    </source>
</evidence>
<dbReference type="Pfam" id="PF04970">
    <property type="entry name" value="LRAT"/>
    <property type="match status" value="1"/>
</dbReference>
<dbReference type="PROSITE" id="PS51934">
    <property type="entry name" value="LRAT"/>
    <property type="match status" value="1"/>
</dbReference>
<gene>
    <name evidence="3" type="ORF">LWI29_018999</name>
</gene>
<dbReference type="InterPro" id="IPR036226">
    <property type="entry name" value="LipOase_C_sf"/>
</dbReference>
<feature type="domain" description="LRAT" evidence="2">
    <location>
        <begin position="128"/>
        <end position="237"/>
    </location>
</feature>
<evidence type="ECO:0000313" key="4">
    <source>
        <dbReference type="Proteomes" id="UP001168877"/>
    </source>
</evidence>
<evidence type="ECO:0000259" key="1">
    <source>
        <dbReference type="PROSITE" id="PS51393"/>
    </source>
</evidence>
<dbReference type="InterPro" id="IPR013819">
    <property type="entry name" value="LipOase_C"/>
</dbReference>
<dbReference type="Proteomes" id="UP001168877">
    <property type="component" value="Unassembled WGS sequence"/>
</dbReference>
<dbReference type="AlphaFoldDB" id="A0AA39SM31"/>
<accession>A0AA39SM31</accession>
<dbReference type="Gene3D" id="4.10.375.10">
    <property type="entry name" value="Lipoxygenase-1, Domain 2"/>
    <property type="match status" value="1"/>
</dbReference>
<dbReference type="GO" id="GO:0006629">
    <property type="term" value="P:lipid metabolic process"/>
    <property type="evidence" value="ECO:0007669"/>
    <property type="project" value="UniProtKB-ARBA"/>
</dbReference>
<dbReference type="InterPro" id="IPR001246">
    <property type="entry name" value="LipOase_plant"/>
</dbReference>
<keyword evidence="4" id="KW-1185">Reference proteome</keyword>
<dbReference type="PANTHER" id="PTHR46137">
    <property type="entry name" value="OS05G0310600 PROTEIN"/>
    <property type="match status" value="1"/>
</dbReference>
<dbReference type="GO" id="GO:0046872">
    <property type="term" value="F:metal ion binding"/>
    <property type="evidence" value="ECO:0007669"/>
    <property type="project" value="InterPro"/>
</dbReference>